<comment type="caution">
    <text evidence="1">The sequence shown here is derived from an EMBL/GenBank/DDBJ whole genome shotgun (WGS) entry which is preliminary data.</text>
</comment>
<reference evidence="1 2" key="1">
    <citation type="journal article" date="2023" name="J. Hered.">
        <title>Chromosome-level genome of the wood stork (Mycteria americana) provides insight into avian chromosome evolution.</title>
        <authorList>
            <person name="Flamio R. Jr."/>
            <person name="Ramstad K.M."/>
        </authorList>
    </citation>
    <scope>NUCLEOTIDE SEQUENCE [LARGE SCALE GENOMIC DNA]</scope>
    <source>
        <strain evidence="1">JAX WOST 10</strain>
    </source>
</reference>
<evidence type="ECO:0000313" key="1">
    <source>
        <dbReference type="EMBL" id="KAK4826116.1"/>
    </source>
</evidence>
<dbReference type="AlphaFoldDB" id="A0AAN7PNQ2"/>
<organism evidence="1 2">
    <name type="scientific">Mycteria americana</name>
    <name type="common">Wood stork</name>
    <dbReference type="NCBI Taxonomy" id="33587"/>
    <lineage>
        <taxon>Eukaryota</taxon>
        <taxon>Metazoa</taxon>
        <taxon>Chordata</taxon>
        <taxon>Craniata</taxon>
        <taxon>Vertebrata</taxon>
        <taxon>Euteleostomi</taxon>
        <taxon>Archelosauria</taxon>
        <taxon>Archosauria</taxon>
        <taxon>Dinosauria</taxon>
        <taxon>Saurischia</taxon>
        <taxon>Theropoda</taxon>
        <taxon>Coelurosauria</taxon>
        <taxon>Aves</taxon>
        <taxon>Neognathae</taxon>
        <taxon>Neoaves</taxon>
        <taxon>Aequornithes</taxon>
        <taxon>Ciconiiformes</taxon>
        <taxon>Ciconiidae</taxon>
        <taxon>Mycteria</taxon>
    </lineage>
</organism>
<protein>
    <submittedName>
        <fullName evidence="1">Uncharacterized protein</fullName>
    </submittedName>
</protein>
<gene>
    <name evidence="1" type="ORF">QYF61_005254</name>
</gene>
<evidence type="ECO:0000313" key="2">
    <source>
        <dbReference type="Proteomes" id="UP001333110"/>
    </source>
</evidence>
<dbReference type="EMBL" id="JAUNZN010000002">
    <property type="protein sequence ID" value="KAK4826116.1"/>
    <property type="molecule type" value="Genomic_DNA"/>
</dbReference>
<sequence>MLGRGSISAVSLLCAHATNKANSILGCIKSSMASTSKGVIVPLFSALLRWHLEYYVQFWATWYRKDIDQMGQVQWRPTKMMRGWSTCPTE</sequence>
<dbReference type="Proteomes" id="UP001333110">
    <property type="component" value="Unassembled WGS sequence"/>
</dbReference>
<name>A0AAN7PNQ2_MYCAM</name>
<proteinExistence type="predicted"/>
<accession>A0AAN7PNQ2</accession>
<keyword evidence="2" id="KW-1185">Reference proteome</keyword>